<dbReference type="InterPro" id="IPR051616">
    <property type="entry name" value="Cul2-RING_E3_ligase_SR"/>
</dbReference>
<evidence type="ECO:0000256" key="1">
    <source>
        <dbReference type="PROSITE-ProRule" id="PRU00023"/>
    </source>
</evidence>
<dbReference type="PROSITE" id="PS50297">
    <property type="entry name" value="ANK_REP_REGION"/>
    <property type="match status" value="5"/>
</dbReference>
<protein>
    <submittedName>
        <fullName evidence="3">Uncharacterized protein</fullName>
    </submittedName>
</protein>
<dbReference type="SMART" id="SM00028">
    <property type="entry name" value="TPR"/>
    <property type="match status" value="1"/>
</dbReference>
<accession>A0A4U6VMD7</accession>
<feature type="repeat" description="TPR" evidence="2">
    <location>
        <begin position="330"/>
        <end position="363"/>
    </location>
</feature>
<sequence>MAPNSSAVAIKAAIDGKLRLLKKMASRMDLREAKDPNVGSLLHLAAARGHVEICRLLVEESGLDVNCTNPDGETPVAVAATGGEVGVLRYLLDHGSDPAMPDAAGGTPLHIAAENGHEEAVRLLLSRGVDVDPLNNRCVTPLNIASGKGHDQALKVLLEHSADPNRGAHNIFSPLMMACTSGSLKCIKLLVEAGADVNFKSPCGASPLLKAVVDGSTDIVKFLLEAGANPNTPDMFGEIPIMHAAHEGRRDLVKVIFPHTKPISSLPNWNVDGIITTIKHMPSNAKLRGNETFAKGDYLGASYFYGMVNRFRDGELALLDAQKCKMMRPRKAWYRDGAALSLLKNYKGAANAFVEALNLDPANDEIKTALREAVEALGCTARPEEQNP</sequence>
<dbReference type="PANTHER" id="PTHR46224:SF57">
    <property type="entry name" value="ANKYRIN-LIKE PROTEIN"/>
    <property type="match status" value="1"/>
</dbReference>
<dbReference type="SUPFAM" id="SSF48452">
    <property type="entry name" value="TPR-like"/>
    <property type="match status" value="1"/>
</dbReference>
<gene>
    <name evidence="3" type="ORF">SEVIR_3G395400v2</name>
</gene>
<dbReference type="Pfam" id="PF12796">
    <property type="entry name" value="Ank_2"/>
    <property type="match status" value="2"/>
</dbReference>
<dbReference type="InterPro" id="IPR002110">
    <property type="entry name" value="Ankyrin_rpt"/>
</dbReference>
<feature type="repeat" description="ANK" evidence="1">
    <location>
        <begin position="137"/>
        <end position="169"/>
    </location>
</feature>
<feature type="repeat" description="ANK" evidence="1">
    <location>
        <begin position="104"/>
        <end position="136"/>
    </location>
</feature>
<dbReference type="Gramene" id="TKW29453">
    <property type="protein sequence ID" value="TKW29453"/>
    <property type="gene ID" value="SEVIR_3G395400v2"/>
</dbReference>
<dbReference type="InterPro" id="IPR019734">
    <property type="entry name" value="TPR_rpt"/>
</dbReference>
<evidence type="ECO:0000313" key="3">
    <source>
        <dbReference type="EMBL" id="TKW29453.1"/>
    </source>
</evidence>
<feature type="repeat" description="ANK" evidence="1">
    <location>
        <begin position="71"/>
        <end position="103"/>
    </location>
</feature>
<dbReference type="AlphaFoldDB" id="A0A4U6VMD7"/>
<keyword evidence="1" id="KW-0040">ANK repeat</keyword>
<dbReference type="Gene3D" id="1.25.40.10">
    <property type="entry name" value="Tetratricopeptide repeat domain"/>
    <property type="match status" value="1"/>
</dbReference>
<dbReference type="PANTHER" id="PTHR46224">
    <property type="entry name" value="ANKYRIN REPEAT FAMILY PROTEIN"/>
    <property type="match status" value="1"/>
</dbReference>
<dbReference type="PROSITE" id="PS50005">
    <property type="entry name" value="TPR"/>
    <property type="match status" value="1"/>
</dbReference>
<dbReference type="SMART" id="SM00248">
    <property type="entry name" value="ANK"/>
    <property type="match status" value="7"/>
</dbReference>
<dbReference type="PRINTS" id="PR01415">
    <property type="entry name" value="ANKYRIN"/>
</dbReference>
<dbReference type="OMA" id="IMHAAHE"/>
<dbReference type="Pfam" id="PF00023">
    <property type="entry name" value="Ank"/>
    <property type="match status" value="1"/>
</dbReference>
<dbReference type="Proteomes" id="UP000298652">
    <property type="component" value="Chromosome 3"/>
</dbReference>
<evidence type="ECO:0000313" key="4">
    <source>
        <dbReference type="Proteomes" id="UP000298652"/>
    </source>
</evidence>
<dbReference type="EMBL" id="CM016554">
    <property type="protein sequence ID" value="TKW29453.1"/>
    <property type="molecule type" value="Genomic_DNA"/>
</dbReference>
<evidence type="ECO:0000256" key="2">
    <source>
        <dbReference type="PROSITE-ProRule" id="PRU00339"/>
    </source>
</evidence>
<feature type="repeat" description="ANK" evidence="1">
    <location>
        <begin position="170"/>
        <end position="202"/>
    </location>
</feature>
<proteinExistence type="predicted"/>
<dbReference type="InterPro" id="IPR036770">
    <property type="entry name" value="Ankyrin_rpt-contain_sf"/>
</dbReference>
<dbReference type="PROSITE" id="PS50088">
    <property type="entry name" value="ANK_REPEAT"/>
    <property type="match status" value="5"/>
</dbReference>
<name>A0A4U6VMD7_SETVI</name>
<dbReference type="Gene3D" id="1.25.40.20">
    <property type="entry name" value="Ankyrin repeat-containing domain"/>
    <property type="match status" value="2"/>
</dbReference>
<reference evidence="3" key="1">
    <citation type="submission" date="2019-03" db="EMBL/GenBank/DDBJ databases">
        <title>WGS assembly of Setaria viridis.</title>
        <authorList>
            <person name="Huang P."/>
            <person name="Jenkins J."/>
            <person name="Grimwood J."/>
            <person name="Barry K."/>
            <person name="Healey A."/>
            <person name="Mamidi S."/>
            <person name="Sreedasyam A."/>
            <person name="Shu S."/>
            <person name="Feldman M."/>
            <person name="Wu J."/>
            <person name="Yu Y."/>
            <person name="Chen C."/>
            <person name="Johnson J."/>
            <person name="Rokhsar D."/>
            <person name="Baxter I."/>
            <person name="Schmutz J."/>
            <person name="Brutnell T."/>
            <person name="Kellogg E."/>
        </authorList>
    </citation>
    <scope>NUCLEOTIDE SEQUENCE [LARGE SCALE GENOMIC DNA]</scope>
</reference>
<keyword evidence="4" id="KW-1185">Reference proteome</keyword>
<keyword evidence="2" id="KW-0802">TPR repeat</keyword>
<feature type="repeat" description="ANK" evidence="1">
    <location>
        <begin position="203"/>
        <end position="235"/>
    </location>
</feature>
<organism evidence="3 4">
    <name type="scientific">Setaria viridis</name>
    <name type="common">Green bristlegrass</name>
    <name type="synonym">Setaria italica subsp. viridis</name>
    <dbReference type="NCBI Taxonomy" id="4556"/>
    <lineage>
        <taxon>Eukaryota</taxon>
        <taxon>Viridiplantae</taxon>
        <taxon>Streptophyta</taxon>
        <taxon>Embryophyta</taxon>
        <taxon>Tracheophyta</taxon>
        <taxon>Spermatophyta</taxon>
        <taxon>Magnoliopsida</taxon>
        <taxon>Liliopsida</taxon>
        <taxon>Poales</taxon>
        <taxon>Poaceae</taxon>
        <taxon>PACMAD clade</taxon>
        <taxon>Panicoideae</taxon>
        <taxon>Panicodae</taxon>
        <taxon>Paniceae</taxon>
        <taxon>Cenchrinae</taxon>
        <taxon>Setaria</taxon>
    </lineage>
</organism>
<dbReference type="InterPro" id="IPR011990">
    <property type="entry name" value="TPR-like_helical_dom_sf"/>
</dbReference>
<dbReference type="SUPFAM" id="SSF48403">
    <property type="entry name" value="Ankyrin repeat"/>
    <property type="match status" value="1"/>
</dbReference>